<feature type="region of interest" description="Disordered" evidence="2">
    <location>
        <begin position="476"/>
        <end position="506"/>
    </location>
</feature>
<accession>A0A316BP52</accession>
<dbReference type="OrthoDB" id="38641at2"/>
<keyword evidence="1" id="KW-0175">Coiled coil</keyword>
<gene>
    <name evidence="5" type="ORF">C7441_12173</name>
</gene>
<evidence type="ECO:0000256" key="3">
    <source>
        <dbReference type="SAM" id="Phobius"/>
    </source>
</evidence>
<evidence type="ECO:0000256" key="2">
    <source>
        <dbReference type="SAM" id="MobiDB-lite"/>
    </source>
</evidence>
<dbReference type="EMBL" id="QGGG01000021">
    <property type="protein sequence ID" value="PWJ75290.1"/>
    <property type="molecule type" value="Genomic_DNA"/>
</dbReference>
<keyword evidence="3" id="KW-0472">Membrane</keyword>
<proteinExistence type="predicted"/>
<dbReference type="RefSeq" id="WP_109614632.1">
    <property type="nucleotide sequence ID" value="NZ_QGGG01000021.1"/>
</dbReference>
<organism evidence="5 6">
    <name type="scientific">Pseudaminobacter salicylatoxidans</name>
    <dbReference type="NCBI Taxonomy" id="93369"/>
    <lineage>
        <taxon>Bacteria</taxon>
        <taxon>Pseudomonadati</taxon>
        <taxon>Pseudomonadota</taxon>
        <taxon>Alphaproteobacteria</taxon>
        <taxon>Hyphomicrobiales</taxon>
        <taxon>Phyllobacteriaceae</taxon>
        <taxon>Pseudaminobacter</taxon>
    </lineage>
</organism>
<keyword evidence="3" id="KW-0812">Transmembrane</keyword>
<feature type="transmembrane region" description="Helical" evidence="3">
    <location>
        <begin position="337"/>
        <end position="358"/>
    </location>
</feature>
<feature type="transmembrane region" description="Helical" evidence="3">
    <location>
        <begin position="305"/>
        <end position="325"/>
    </location>
</feature>
<protein>
    <submittedName>
        <fullName evidence="5">Tape measure domain-containing protein</fullName>
    </submittedName>
</protein>
<dbReference type="InterPro" id="IPR013491">
    <property type="entry name" value="Tape_meas_N"/>
</dbReference>
<dbReference type="AlphaFoldDB" id="A0A316BP52"/>
<name>A0A316BP52_PSESE</name>
<dbReference type="Proteomes" id="UP000245396">
    <property type="component" value="Unassembled WGS sequence"/>
</dbReference>
<dbReference type="Pfam" id="PF20155">
    <property type="entry name" value="TMP_3"/>
    <property type="match status" value="1"/>
</dbReference>
<evidence type="ECO:0000313" key="5">
    <source>
        <dbReference type="EMBL" id="PWJ75290.1"/>
    </source>
</evidence>
<feature type="coiled-coil region" evidence="1">
    <location>
        <begin position="398"/>
        <end position="425"/>
    </location>
</feature>
<comment type="caution">
    <text evidence="5">The sequence shown here is derived from an EMBL/GenBank/DDBJ whole genome shotgun (WGS) entry which is preliminary data.</text>
</comment>
<dbReference type="NCBIfam" id="TIGR02675">
    <property type="entry name" value="tape_meas_nterm"/>
    <property type="match status" value="1"/>
</dbReference>
<feature type="domain" description="Tape measure protein N-terminal" evidence="4">
    <location>
        <begin position="75"/>
        <end position="264"/>
    </location>
</feature>
<keyword evidence="6" id="KW-1185">Reference proteome</keyword>
<reference evidence="5 6" key="1">
    <citation type="submission" date="2018-05" db="EMBL/GenBank/DDBJ databases">
        <title>Genomic Encyclopedia of Type Strains, Phase IV (KMG-IV): sequencing the most valuable type-strain genomes for metagenomic binning, comparative biology and taxonomic classification.</title>
        <authorList>
            <person name="Goeker M."/>
        </authorList>
    </citation>
    <scope>NUCLEOTIDE SEQUENCE [LARGE SCALE GENOMIC DNA]</scope>
    <source>
        <strain evidence="5 6">DSM 6986</strain>
    </source>
</reference>
<keyword evidence="3" id="KW-1133">Transmembrane helix</keyword>
<feature type="compositionally biased region" description="Basic and acidic residues" evidence="2">
    <location>
        <begin position="493"/>
        <end position="506"/>
    </location>
</feature>
<sequence length="810" mass="85845">MATDLEQLVLSISADNRQMLRVLKKLEGDTGSTTRKVEKQFDQMAKRIDARLSGIGTGSFKNLIGGVTAAFGTAELIRLADIWSELKSRVDLAAGSMESGEAVMIRLSDMARRTYSGLEQTAEGWLSNATALKEMGYSTTQQLDLVETLNNALVISATKGQKAESVMDAWSKAMALGKLSGQNLNTVMQSGDRLATALADSMGVNRSALTRLGKEGKITTKEMYGVTSQLEKLRAEADSMPATVGDAVQLLKDAFLQYVGGMDQASQTSAKLAENIILLADNIDTAADTALQFSTVIISALTGRAIGGMVAALPTATASVLAMVAAMRAGTLTATGFAAALGPMGLLLGAAAGALYVLSQRQDQADIAAGEHRKSIVLLNQEIADLDYANKSAVQSTRDKIKVDIAAAKTALERAKSERELARAIVEGQVRGRTRDPELAEKIIDKQMGNSLTLFTKQVDLQQKVIEDLEKSLSTLESNVANPPQRLSLGGHSTDEGKGKKKKERVDDYERLAQRIADTTAAMVAETEVQRQLNPLVDDYGYAVAKARSEHDLLTAAKKAGVEITPKLRAEIEGLAQQYAFATVEAAKLAESQDEIRQRAEEALSTAKDATRDLIDGFVEGKSAGDMLANTLKKIGDALINDVLNNLFKIQNMGGGGGGFLSGLLGLLGGGGGGGDPWAGLRLADGGHVRGPGTSRSDSIPARLSDGEYVVNARATKQFRPLLDAINSGKALKLADGGLASFRAPTMPRLQAPASQAGPSITFAPVIDARGADVAAVERLAQVMDKQKREFEANVISTIRSARSRRVPGV</sequence>
<evidence type="ECO:0000259" key="4">
    <source>
        <dbReference type="Pfam" id="PF20155"/>
    </source>
</evidence>
<evidence type="ECO:0000313" key="6">
    <source>
        <dbReference type="Proteomes" id="UP000245396"/>
    </source>
</evidence>
<evidence type="ECO:0000256" key="1">
    <source>
        <dbReference type="SAM" id="Coils"/>
    </source>
</evidence>